<gene>
    <name evidence="3" type="ORF">Agub_g7927</name>
</gene>
<organism evidence="3 4">
    <name type="scientific">Astrephomene gubernaculifera</name>
    <dbReference type="NCBI Taxonomy" id="47775"/>
    <lineage>
        <taxon>Eukaryota</taxon>
        <taxon>Viridiplantae</taxon>
        <taxon>Chlorophyta</taxon>
        <taxon>core chlorophytes</taxon>
        <taxon>Chlorophyceae</taxon>
        <taxon>CS clade</taxon>
        <taxon>Chlamydomonadales</taxon>
        <taxon>Astrephomenaceae</taxon>
        <taxon>Astrephomene</taxon>
    </lineage>
</organism>
<name>A0AAD3DTL5_9CHLO</name>
<keyword evidence="1" id="KW-0472">Membrane</keyword>
<dbReference type="Pfam" id="PF02517">
    <property type="entry name" value="Rce1-like"/>
    <property type="match status" value="1"/>
</dbReference>
<keyword evidence="1" id="KW-1133">Transmembrane helix</keyword>
<accession>A0AAD3DTL5</accession>
<feature type="transmembrane region" description="Helical" evidence="1">
    <location>
        <begin position="54"/>
        <end position="76"/>
    </location>
</feature>
<dbReference type="GO" id="GO:0080120">
    <property type="term" value="P:CAAX-box protein maturation"/>
    <property type="evidence" value="ECO:0007669"/>
    <property type="project" value="UniProtKB-ARBA"/>
</dbReference>
<keyword evidence="1" id="KW-0812">Transmembrane</keyword>
<evidence type="ECO:0000313" key="4">
    <source>
        <dbReference type="Proteomes" id="UP001054857"/>
    </source>
</evidence>
<feature type="transmembrane region" description="Helical" evidence="1">
    <location>
        <begin position="96"/>
        <end position="115"/>
    </location>
</feature>
<proteinExistence type="predicted"/>
<feature type="transmembrane region" description="Helical" evidence="1">
    <location>
        <begin position="20"/>
        <end position="42"/>
    </location>
</feature>
<reference evidence="3 4" key="1">
    <citation type="journal article" date="2021" name="Sci. Rep.">
        <title>Genome sequencing of the multicellular alga Astrephomene provides insights into convergent evolution of germ-soma differentiation.</title>
        <authorList>
            <person name="Yamashita S."/>
            <person name="Yamamoto K."/>
            <person name="Matsuzaki R."/>
            <person name="Suzuki S."/>
            <person name="Yamaguchi H."/>
            <person name="Hirooka S."/>
            <person name="Minakuchi Y."/>
            <person name="Miyagishima S."/>
            <person name="Kawachi M."/>
            <person name="Toyoda A."/>
            <person name="Nozaki H."/>
        </authorList>
    </citation>
    <scope>NUCLEOTIDE SEQUENCE [LARGE SCALE GENOMIC DNA]</scope>
    <source>
        <strain evidence="3 4">NIES-4017</strain>
    </source>
</reference>
<dbReference type="EMBL" id="BMAR01000014">
    <property type="protein sequence ID" value="GFR46422.1"/>
    <property type="molecule type" value="Genomic_DNA"/>
</dbReference>
<dbReference type="GO" id="GO:0004175">
    <property type="term" value="F:endopeptidase activity"/>
    <property type="evidence" value="ECO:0007669"/>
    <property type="project" value="UniProtKB-ARBA"/>
</dbReference>
<evidence type="ECO:0000259" key="2">
    <source>
        <dbReference type="Pfam" id="PF02517"/>
    </source>
</evidence>
<dbReference type="Proteomes" id="UP001054857">
    <property type="component" value="Unassembled WGS sequence"/>
</dbReference>
<dbReference type="InterPro" id="IPR003675">
    <property type="entry name" value="Rce1/LyrA-like_dom"/>
</dbReference>
<feature type="transmembrane region" description="Helical" evidence="1">
    <location>
        <begin position="150"/>
        <end position="172"/>
    </location>
</feature>
<feature type="domain" description="CAAX prenyl protease 2/Lysostaphin resistance protein A-like" evidence="2">
    <location>
        <begin position="62"/>
        <end position="160"/>
    </location>
</feature>
<comment type="caution">
    <text evidence="3">The sequence shown here is derived from an EMBL/GenBank/DDBJ whole genome shotgun (WGS) entry which is preliminary data.</text>
</comment>
<sequence>MALFLSRLIAGILTHPTAKGWIFTASGLVATAAFCVPFGILTRFLEGKDRVRDLGLVIKGCTIALLSPGLLEEALYRAALLPHPAVDPPSALTLPAYSRAAVLPLLLFVASHLINPRRESRRAFRDWRFLTLAAALGVACTATHWATGGSLVACAVVHWLPVCVWLFGFGGYQRLGGAPGKTVRTVGSSL</sequence>
<evidence type="ECO:0000256" key="1">
    <source>
        <dbReference type="SAM" id="Phobius"/>
    </source>
</evidence>
<keyword evidence="4" id="KW-1185">Reference proteome</keyword>
<feature type="transmembrane region" description="Helical" evidence="1">
    <location>
        <begin position="127"/>
        <end position="144"/>
    </location>
</feature>
<protein>
    <recommendedName>
        <fullName evidence="2">CAAX prenyl protease 2/Lysostaphin resistance protein A-like domain-containing protein</fullName>
    </recommendedName>
</protein>
<dbReference type="AlphaFoldDB" id="A0AAD3DTL5"/>
<evidence type="ECO:0000313" key="3">
    <source>
        <dbReference type="EMBL" id="GFR46422.1"/>
    </source>
</evidence>